<gene>
    <name evidence="2" type="ORF">NE663_01040</name>
</gene>
<name>A0ABT1SI02_9FIRM</name>
<accession>A0ABT1SI02</accession>
<sequence>MAEVIVIIAVFVVLTYFHKECVAFLALLLQEKDEGRYSGEETMTKRLYRALPFCYCLILYPLCGHDNRMLLVIGVSFLYLLKKDYWKKRRQYRKELAQLRIQFPIWLRQIQILLQTNTVLSALQLSYTASPELMKKDLKALIAALQKDAISLEPYLRFLSRYQLAEVERAMKLLYRYQCVGETDCDRQLNGMIQTTTRWLRKQRQKRSEEETAIYQWWGMLPLFGVTVVFMAVMFEMILQLFGKGVMG</sequence>
<keyword evidence="1" id="KW-1133">Transmembrane helix</keyword>
<keyword evidence="3" id="KW-1185">Reference proteome</keyword>
<comment type="caution">
    <text evidence="2">The sequence shown here is derived from an EMBL/GenBank/DDBJ whole genome shotgun (WGS) entry which is preliminary data.</text>
</comment>
<reference evidence="2 3" key="1">
    <citation type="submission" date="2022-06" db="EMBL/GenBank/DDBJ databases">
        <title>Isolation of gut microbiota from human fecal samples.</title>
        <authorList>
            <person name="Pamer E.G."/>
            <person name="Barat B."/>
            <person name="Waligurski E."/>
            <person name="Medina S."/>
            <person name="Paddock L."/>
            <person name="Mostad J."/>
        </authorList>
    </citation>
    <scope>NUCLEOTIDE SEQUENCE [LARGE SCALE GENOMIC DNA]</scope>
    <source>
        <strain evidence="2 3">DFI.6.1</strain>
    </source>
</reference>
<evidence type="ECO:0008006" key="4">
    <source>
        <dbReference type="Google" id="ProtNLM"/>
    </source>
</evidence>
<protein>
    <recommendedName>
        <fullName evidence="4">Type II secretion system (T2SS), F family protein</fullName>
    </recommendedName>
</protein>
<evidence type="ECO:0000256" key="1">
    <source>
        <dbReference type="SAM" id="Phobius"/>
    </source>
</evidence>
<feature type="transmembrane region" description="Helical" evidence="1">
    <location>
        <begin position="69"/>
        <end position="86"/>
    </location>
</feature>
<evidence type="ECO:0000313" key="2">
    <source>
        <dbReference type="EMBL" id="MCQ5120843.1"/>
    </source>
</evidence>
<dbReference type="EMBL" id="JANGCH010000001">
    <property type="protein sequence ID" value="MCQ5120843.1"/>
    <property type="molecule type" value="Genomic_DNA"/>
</dbReference>
<organism evidence="2 3">
    <name type="scientific">Massilicoli timonensis</name>
    <dbReference type="NCBI Taxonomy" id="2015901"/>
    <lineage>
        <taxon>Bacteria</taxon>
        <taxon>Bacillati</taxon>
        <taxon>Bacillota</taxon>
        <taxon>Erysipelotrichia</taxon>
        <taxon>Erysipelotrichales</taxon>
        <taxon>Erysipelotrichaceae</taxon>
        <taxon>Massilicoli</taxon>
    </lineage>
</organism>
<evidence type="ECO:0000313" key="3">
    <source>
        <dbReference type="Proteomes" id="UP001524435"/>
    </source>
</evidence>
<dbReference type="Proteomes" id="UP001524435">
    <property type="component" value="Unassembled WGS sequence"/>
</dbReference>
<keyword evidence="1" id="KW-0472">Membrane</keyword>
<dbReference type="RefSeq" id="WP_256197271.1">
    <property type="nucleotide sequence ID" value="NZ_DBEZUI010000331.1"/>
</dbReference>
<keyword evidence="1" id="KW-0812">Transmembrane</keyword>
<proteinExistence type="predicted"/>
<feature type="transmembrane region" description="Helical" evidence="1">
    <location>
        <begin position="6"/>
        <end position="27"/>
    </location>
</feature>
<feature type="transmembrane region" description="Helical" evidence="1">
    <location>
        <begin position="214"/>
        <end position="242"/>
    </location>
</feature>